<keyword evidence="2" id="KW-1185">Reference proteome</keyword>
<gene>
    <name evidence="1" type="ORF">PP769_06645</name>
</gene>
<proteinExistence type="predicted"/>
<dbReference type="KEGG" id="nall:PP769_06645"/>
<dbReference type="Proteomes" id="UP001302719">
    <property type="component" value="Chromosome"/>
</dbReference>
<dbReference type="RefSeq" id="WP_312646185.1">
    <property type="nucleotide sequence ID" value="NZ_CP116967.1"/>
</dbReference>
<evidence type="ECO:0000313" key="1">
    <source>
        <dbReference type="EMBL" id="WNM59438.1"/>
    </source>
</evidence>
<reference evidence="1 2" key="1">
    <citation type="submission" date="2023-01" db="EMBL/GenBank/DDBJ databases">
        <title>Cultivation and genomic characterization of new, ubiquitous marine nitrite-oxidizing bacteria from the Nitrospirales.</title>
        <authorList>
            <person name="Mueller A.J."/>
            <person name="Daebeler A."/>
            <person name="Herbold C.W."/>
            <person name="Kirkegaard R.H."/>
            <person name="Daims H."/>
        </authorList>
    </citation>
    <scope>NUCLEOTIDE SEQUENCE [LARGE SCALE GENOMIC DNA]</scope>
    <source>
        <strain evidence="1 2">VA</strain>
    </source>
</reference>
<dbReference type="EMBL" id="CP116967">
    <property type="protein sequence ID" value="WNM59438.1"/>
    <property type="molecule type" value="Genomic_DNA"/>
</dbReference>
<evidence type="ECO:0000313" key="2">
    <source>
        <dbReference type="Proteomes" id="UP001302719"/>
    </source>
</evidence>
<name>A0AA96GCV2_9BACT</name>
<organism evidence="1 2">
    <name type="scientific">Candidatus Nitrospira allomarina</name>
    <dbReference type="NCBI Taxonomy" id="3020900"/>
    <lineage>
        <taxon>Bacteria</taxon>
        <taxon>Pseudomonadati</taxon>
        <taxon>Nitrospirota</taxon>
        <taxon>Nitrospiria</taxon>
        <taxon>Nitrospirales</taxon>
        <taxon>Nitrospiraceae</taxon>
        <taxon>Nitrospira</taxon>
    </lineage>
</organism>
<protein>
    <recommendedName>
        <fullName evidence="3">Asp23/Gls24 family envelope stress response protein</fullName>
    </recommendedName>
</protein>
<dbReference type="AlphaFoldDB" id="A0AA96GCV2"/>
<accession>A0AA96GCV2</accession>
<sequence length="111" mass="11996">MTQSIAPLDEQLIMDAVTMSVSRIPGVALLTGPKANLSTVGPGWRVWGIAVHREEGTLNLSIELAVTIDKDSSIPALSTRVRGMVRDKIQSLIPEAVGWINIRIGDVHLTE</sequence>
<evidence type="ECO:0008006" key="3">
    <source>
        <dbReference type="Google" id="ProtNLM"/>
    </source>
</evidence>